<proteinExistence type="inferred from homology"/>
<evidence type="ECO:0000256" key="3">
    <source>
        <dbReference type="ARBA" id="ARBA00022475"/>
    </source>
</evidence>
<comment type="subcellular location">
    <subcellularLocation>
        <location evidence="1">Cell membrane</location>
        <topology evidence="1">Lipid-anchor</topology>
        <topology evidence="1">GPI-anchor</topology>
    </subcellularLocation>
</comment>
<evidence type="ECO:0000256" key="5">
    <source>
        <dbReference type="ARBA" id="ARBA00022729"/>
    </source>
</evidence>
<evidence type="ECO:0000256" key="1">
    <source>
        <dbReference type="ARBA" id="ARBA00004609"/>
    </source>
</evidence>
<comment type="function">
    <text evidence="11">May act as a carbohydrate transporter.</text>
</comment>
<dbReference type="OrthoDB" id="1916408at2759"/>
<keyword evidence="6" id="KW-0472">Membrane</keyword>
<evidence type="ECO:0000259" key="13">
    <source>
        <dbReference type="PROSITE" id="PS51485"/>
    </source>
</evidence>
<organism evidence="14 15">
    <name type="scientific">Pisum sativum</name>
    <name type="common">Garden pea</name>
    <name type="synonym">Lathyrus oleraceus</name>
    <dbReference type="NCBI Taxonomy" id="3888"/>
    <lineage>
        <taxon>Eukaryota</taxon>
        <taxon>Viridiplantae</taxon>
        <taxon>Streptophyta</taxon>
        <taxon>Embryophyta</taxon>
        <taxon>Tracheophyta</taxon>
        <taxon>Spermatophyta</taxon>
        <taxon>Magnoliopsida</taxon>
        <taxon>eudicotyledons</taxon>
        <taxon>Gunneridae</taxon>
        <taxon>Pentapetalae</taxon>
        <taxon>rosids</taxon>
        <taxon>fabids</taxon>
        <taxon>Fabales</taxon>
        <taxon>Fabaceae</taxon>
        <taxon>Papilionoideae</taxon>
        <taxon>50 kb inversion clade</taxon>
        <taxon>NPAAA clade</taxon>
        <taxon>Hologalegina</taxon>
        <taxon>IRL clade</taxon>
        <taxon>Fabeae</taxon>
        <taxon>Lathyrus</taxon>
    </lineage>
</organism>
<evidence type="ECO:0000256" key="12">
    <source>
        <dbReference type="SAM" id="SignalP"/>
    </source>
</evidence>
<dbReference type="InterPro" id="IPR003245">
    <property type="entry name" value="Phytocyanin_dom"/>
</dbReference>
<dbReference type="SUPFAM" id="SSF49503">
    <property type="entry name" value="Cupredoxins"/>
    <property type="match status" value="1"/>
</dbReference>
<keyword evidence="8" id="KW-0325">Glycoprotein</keyword>
<reference evidence="14 15" key="1">
    <citation type="journal article" date="2022" name="Nat. Genet.">
        <title>Improved pea reference genome and pan-genome highlight genomic features and evolutionary characteristics.</title>
        <authorList>
            <person name="Yang T."/>
            <person name="Liu R."/>
            <person name="Luo Y."/>
            <person name="Hu S."/>
            <person name="Wang D."/>
            <person name="Wang C."/>
            <person name="Pandey M.K."/>
            <person name="Ge S."/>
            <person name="Xu Q."/>
            <person name="Li N."/>
            <person name="Li G."/>
            <person name="Huang Y."/>
            <person name="Saxena R.K."/>
            <person name="Ji Y."/>
            <person name="Li M."/>
            <person name="Yan X."/>
            <person name="He Y."/>
            <person name="Liu Y."/>
            <person name="Wang X."/>
            <person name="Xiang C."/>
            <person name="Varshney R.K."/>
            <person name="Ding H."/>
            <person name="Gao S."/>
            <person name="Zong X."/>
        </authorList>
    </citation>
    <scope>NUCLEOTIDE SEQUENCE [LARGE SCALE GENOMIC DNA]</scope>
    <source>
        <strain evidence="14 15">cv. Zhongwan 6</strain>
    </source>
</reference>
<keyword evidence="5 12" id="KW-0732">Signal</keyword>
<dbReference type="GO" id="GO:0009055">
    <property type="term" value="F:electron transfer activity"/>
    <property type="evidence" value="ECO:0007669"/>
    <property type="project" value="InterPro"/>
</dbReference>
<feature type="signal peptide" evidence="12">
    <location>
        <begin position="1"/>
        <end position="25"/>
    </location>
</feature>
<dbReference type="PROSITE" id="PS51485">
    <property type="entry name" value="PHYTOCYANIN"/>
    <property type="match status" value="1"/>
</dbReference>
<dbReference type="Gramene" id="Psat7g027840.1">
    <property type="protein sequence ID" value="Psat7g027840.1.cds"/>
    <property type="gene ID" value="Psat7g027840"/>
</dbReference>
<evidence type="ECO:0000256" key="8">
    <source>
        <dbReference type="ARBA" id="ARBA00023180"/>
    </source>
</evidence>
<dbReference type="PANTHER" id="PTHR33021:SF264">
    <property type="entry name" value="OS05G0570900 PROTEIN"/>
    <property type="match status" value="1"/>
</dbReference>
<evidence type="ECO:0000256" key="11">
    <source>
        <dbReference type="ARBA" id="ARBA00037626"/>
    </source>
</evidence>
<comment type="similarity">
    <text evidence="10">Belongs to the early nodulin-like (ENODL) family.</text>
</comment>
<dbReference type="GO" id="GO:0005886">
    <property type="term" value="C:plasma membrane"/>
    <property type="evidence" value="ECO:0007669"/>
    <property type="project" value="UniProtKB-SubCell"/>
</dbReference>
<dbReference type="GO" id="GO:0009877">
    <property type="term" value="P:nodulation"/>
    <property type="evidence" value="ECO:0007669"/>
    <property type="project" value="UniProtKB-KW"/>
</dbReference>
<dbReference type="InterPro" id="IPR008972">
    <property type="entry name" value="Cupredoxin"/>
</dbReference>
<keyword evidence="9" id="KW-0449">Lipoprotein</keyword>
<evidence type="ECO:0000256" key="6">
    <source>
        <dbReference type="ARBA" id="ARBA00023136"/>
    </source>
</evidence>
<accession>A0A9D4ZU08</accession>
<dbReference type="FunFam" id="2.60.40.420:FF:000034">
    <property type="entry name" value="Cupredoxin superfamily protein"/>
    <property type="match status" value="1"/>
</dbReference>
<dbReference type="Gramene" id="PSAT_LOCUS33102_t1">
    <property type="protein sequence ID" value="CAL5214915.1"/>
    <property type="gene ID" value="PSAT_LOCUS33102"/>
</dbReference>
<feature type="domain" description="Phytocyanin" evidence="13">
    <location>
        <begin position="26"/>
        <end position="128"/>
    </location>
</feature>
<evidence type="ECO:0000256" key="10">
    <source>
        <dbReference type="ARBA" id="ARBA00035011"/>
    </source>
</evidence>
<dbReference type="Gene3D" id="2.60.40.420">
    <property type="entry name" value="Cupredoxins - blue copper proteins"/>
    <property type="match status" value="1"/>
</dbReference>
<protein>
    <recommendedName>
        <fullName evidence="13">Phytocyanin domain-containing protein</fullName>
    </recommendedName>
</protein>
<gene>
    <name evidence="14" type="ORF">KIW84_070761</name>
</gene>
<evidence type="ECO:0000256" key="2">
    <source>
        <dbReference type="ARBA" id="ARBA00022458"/>
    </source>
</evidence>
<evidence type="ECO:0000256" key="9">
    <source>
        <dbReference type="ARBA" id="ARBA00023288"/>
    </source>
</evidence>
<dbReference type="Pfam" id="PF02298">
    <property type="entry name" value="Cu_bind_like"/>
    <property type="match status" value="1"/>
</dbReference>
<name>A0A9D4ZU08_PEA</name>
<evidence type="ECO:0000256" key="4">
    <source>
        <dbReference type="ARBA" id="ARBA00022622"/>
    </source>
</evidence>
<dbReference type="EMBL" id="JAMSHJ010000007">
    <property type="protein sequence ID" value="KAI5383499.1"/>
    <property type="molecule type" value="Genomic_DNA"/>
</dbReference>
<keyword evidence="15" id="KW-1185">Reference proteome</keyword>
<dbReference type="InterPro" id="IPR039391">
    <property type="entry name" value="Phytocyanin-like"/>
</dbReference>
<keyword evidence="4" id="KW-0336">GPI-anchor</keyword>
<dbReference type="AlphaFoldDB" id="A0A9D4ZU08"/>
<dbReference type="CDD" id="cd04216">
    <property type="entry name" value="Phytocyanin"/>
    <property type="match status" value="1"/>
</dbReference>
<evidence type="ECO:0000313" key="15">
    <source>
        <dbReference type="Proteomes" id="UP001058974"/>
    </source>
</evidence>
<comment type="caution">
    <text evidence="14">The sequence shown here is derived from an EMBL/GenBank/DDBJ whole genome shotgun (WGS) entry which is preliminary data.</text>
</comment>
<dbReference type="Gramene" id="Psat07G0076100-T1">
    <property type="protein sequence ID" value="KAI5383499.1"/>
    <property type="gene ID" value="KIW84_070761"/>
</dbReference>
<dbReference type="Proteomes" id="UP001058974">
    <property type="component" value="Chromosome 7"/>
</dbReference>
<keyword evidence="2" id="KW-0536">Nodulation</keyword>
<evidence type="ECO:0000256" key="7">
    <source>
        <dbReference type="ARBA" id="ARBA00023157"/>
    </source>
</evidence>
<evidence type="ECO:0000313" key="14">
    <source>
        <dbReference type="EMBL" id="KAI5383499.1"/>
    </source>
</evidence>
<dbReference type="PANTHER" id="PTHR33021">
    <property type="entry name" value="BLUE COPPER PROTEIN"/>
    <property type="match status" value="1"/>
</dbReference>
<dbReference type="GO" id="GO:0098552">
    <property type="term" value="C:side of membrane"/>
    <property type="evidence" value="ECO:0007669"/>
    <property type="project" value="UniProtKB-KW"/>
</dbReference>
<dbReference type="PROSITE" id="PS51257">
    <property type="entry name" value="PROKAR_LIPOPROTEIN"/>
    <property type="match status" value="1"/>
</dbReference>
<sequence>MAEKVNLSFILFVMTGCIIFESVNSATHIVGGKVGWNLPSYYSFFEDWSKNQTFIVGDQLLFQYNPGLSTVLEVNKNDFGNCTNRNTIHTYFRGNSTVPLNKPGDYYFFCSVGKRCEAGQKLWVNVRPGKTSRKTLM</sequence>
<keyword evidence="3" id="KW-1003">Cell membrane</keyword>
<feature type="chain" id="PRO_5039029640" description="Phytocyanin domain-containing protein" evidence="12">
    <location>
        <begin position="26"/>
        <end position="137"/>
    </location>
</feature>
<keyword evidence="7" id="KW-1015">Disulfide bond</keyword>